<dbReference type="AlphaFoldDB" id="A0AAV6TJ33"/>
<reference evidence="1 2" key="1">
    <citation type="journal article" date="2022" name="Nat. Ecol. Evol.">
        <title>A masculinizing supergene underlies an exaggerated male reproductive morph in a spider.</title>
        <authorList>
            <person name="Hendrickx F."/>
            <person name="De Corte Z."/>
            <person name="Sonet G."/>
            <person name="Van Belleghem S.M."/>
            <person name="Kostlbacher S."/>
            <person name="Vangestel C."/>
        </authorList>
    </citation>
    <scope>NUCLEOTIDE SEQUENCE [LARGE SCALE GENOMIC DNA]</scope>
    <source>
        <strain evidence="1">W744_W776</strain>
    </source>
</reference>
<proteinExistence type="predicted"/>
<name>A0AAV6TJ33_9ARAC</name>
<keyword evidence="2" id="KW-1185">Reference proteome</keyword>
<sequence length="96" mass="11128">MSRETRSVVLDEVKSYRPTRLRSVETRVTRYGGHQEVEKKGSSGVFHVRIPQEETQPSRRMWFAPDYRPDLKVAVILPGLLLEMSNEDGNYTAYNN</sequence>
<evidence type="ECO:0000313" key="1">
    <source>
        <dbReference type="EMBL" id="KAG8171812.1"/>
    </source>
</evidence>
<comment type="caution">
    <text evidence="1">The sequence shown here is derived from an EMBL/GenBank/DDBJ whole genome shotgun (WGS) entry which is preliminary data.</text>
</comment>
<accession>A0AAV6TJ33</accession>
<dbReference type="EMBL" id="JAFNEN010003521">
    <property type="protein sequence ID" value="KAG8171812.1"/>
    <property type="molecule type" value="Genomic_DNA"/>
</dbReference>
<gene>
    <name evidence="1" type="ORF">JTE90_005728</name>
</gene>
<evidence type="ECO:0000313" key="2">
    <source>
        <dbReference type="Proteomes" id="UP000827092"/>
    </source>
</evidence>
<organism evidence="1 2">
    <name type="scientific">Oedothorax gibbosus</name>
    <dbReference type="NCBI Taxonomy" id="931172"/>
    <lineage>
        <taxon>Eukaryota</taxon>
        <taxon>Metazoa</taxon>
        <taxon>Ecdysozoa</taxon>
        <taxon>Arthropoda</taxon>
        <taxon>Chelicerata</taxon>
        <taxon>Arachnida</taxon>
        <taxon>Araneae</taxon>
        <taxon>Araneomorphae</taxon>
        <taxon>Entelegynae</taxon>
        <taxon>Araneoidea</taxon>
        <taxon>Linyphiidae</taxon>
        <taxon>Erigoninae</taxon>
        <taxon>Oedothorax</taxon>
    </lineage>
</organism>
<protein>
    <submittedName>
        <fullName evidence="1">Uncharacterized protein</fullName>
    </submittedName>
</protein>
<dbReference type="Proteomes" id="UP000827092">
    <property type="component" value="Unassembled WGS sequence"/>
</dbReference>